<evidence type="ECO:0000313" key="2">
    <source>
        <dbReference type="Proteomes" id="UP000251205"/>
    </source>
</evidence>
<protein>
    <submittedName>
        <fullName evidence="1">Uncharacterized protein</fullName>
    </submittedName>
</protein>
<comment type="caution">
    <text evidence="1">The sequence shown here is derived from an EMBL/GenBank/DDBJ whole genome shotgun (WGS) entry which is preliminary data.</text>
</comment>
<dbReference type="RefSeq" id="WP_112341630.1">
    <property type="nucleotide sequence ID" value="NZ_QMKK01000025.1"/>
</dbReference>
<dbReference type="EMBL" id="QMKK01000025">
    <property type="protein sequence ID" value="RAX41939.1"/>
    <property type="molecule type" value="Genomic_DNA"/>
</dbReference>
<proteinExistence type="predicted"/>
<accession>A0A329YCF3</accession>
<sequence length="179" mass="20235">MQNGGLVDSSQAAHGQRNNDVFEEDISCKRVNDAFGATWRSSRVAMITFNAKPDGTLKPHYELRKIGDHEYGKYAFSTKWLRIGYGSAGSVGQRGPIWNACHLIGSDHDGDEGEIHYGAIWRSFPYEAAADIWITTGDDRVHKVRRQFQDDRWKFPFATALDVFSYDSAQIEVPYVDGR</sequence>
<dbReference type="OrthoDB" id="8099762at2"/>
<dbReference type="Proteomes" id="UP000251205">
    <property type="component" value="Unassembled WGS sequence"/>
</dbReference>
<evidence type="ECO:0000313" key="1">
    <source>
        <dbReference type="EMBL" id="RAX41939.1"/>
    </source>
</evidence>
<organism evidence="1 2">
    <name type="scientific">Rhizobium tropici</name>
    <dbReference type="NCBI Taxonomy" id="398"/>
    <lineage>
        <taxon>Bacteria</taxon>
        <taxon>Pseudomonadati</taxon>
        <taxon>Pseudomonadota</taxon>
        <taxon>Alphaproteobacteria</taxon>
        <taxon>Hyphomicrobiales</taxon>
        <taxon>Rhizobiaceae</taxon>
        <taxon>Rhizobium/Agrobacterium group</taxon>
        <taxon>Rhizobium</taxon>
    </lineage>
</organism>
<reference evidence="1 2" key="1">
    <citation type="submission" date="2018-06" db="EMBL/GenBank/DDBJ databases">
        <title>Whole Genome Sequence of an efficient microsymbiont, Rhizobium tropici.</title>
        <authorList>
            <person name="Srinivasan R."/>
            <person name="Singh H.V."/>
            <person name="Srivastava R."/>
            <person name="Kumari B."/>
            <person name="Radhakrishna A."/>
        </authorList>
    </citation>
    <scope>NUCLEOTIDE SEQUENCE [LARGE SCALE GENOMIC DNA]</scope>
    <source>
        <strain evidence="1 2">IGFRI Rhizo-19</strain>
    </source>
</reference>
<gene>
    <name evidence="1" type="ORF">DQ393_10140</name>
</gene>
<dbReference type="AlphaFoldDB" id="A0A329YCF3"/>
<name>A0A329YCF3_RHITR</name>